<name>A0A428P5U3_9HYPO</name>
<dbReference type="Proteomes" id="UP000287972">
    <property type="component" value="Unassembled WGS sequence"/>
</dbReference>
<evidence type="ECO:0000313" key="2">
    <source>
        <dbReference type="EMBL" id="RSL48403.1"/>
    </source>
</evidence>
<organism evidence="2 3">
    <name type="scientific">Fusarium floridanum</name>
    <dbReference type="NCBI Taxonomy" id="1325733"/>
    <lineage>
        <taxon>Eukaryota</taxon>
        <taxon>Fungi</taxon>
        <taxon>Dikarya</taxon>
        <taxon>Ascomycota</taxon>
        <taxon>Pezizomycotina</taxon>
        <taxon>Sordariomycetes</taxon>
        <taxon>Hypocreomycetidae</taxon>
        <taxon>Hypocreales</taxon>
        <taxon>Nectriaceae</taxon>
        <taxon>Fusarium</taxon>
        <taxon>Fusarium solani species complex</taxon>
    </lineage>
</organism>
<reference evidence="2 3" key="1">
    <citation type="submission" date="2017-06" db="EMBL/GenBank/DDBJ databases">
        <title>Comparative genomic analysis of Ambrosia Fusariam Clade fungi.</title>
        <authorList>
            <person name="Stajich J.E."/>
            <person name="Carrillo J."/>
            <person name="Kijimoto T."/>
            <person name="Eskalen A."/>
            <person name="O'Donnell K."/>
            <person name="Kasson M."/>
        </authorList>
    </citation>
    <scope>NUCLEOTIDE SEQUENCE [LARGE SCALE GENOMIC DNA]</scope>
    <source>
        <strain evidence="2 3">NRRL62606</strain>
    </source>
</reference>
<feature type="region of interest" description="Disordered" evidence="1">
    <location>
        <begin position="1"/>
        <end position="98"/>
    </location>
</feature>
<evidence type="ECO:0000313" key="3">
    <source>
        <dbReference type="Proteomes" id="UP000287972"/>
    </source>
</evidence>
<comment type="caution">
    <text evidence="2">The sequence shown here is derived from an EMBL/GenBank/DDBJ whole genome shotgun (WGS) entry which is preliminary data.</text>
</comment>
<accession>A0A428P5U3</accession>
<keyword evidence="3" id="KW-1185">Reference proteome</keyword>
<sequence length="323" mass="35985">MLSLDQMSDEPARPEEVDADIYSPPCPRGTTKSNQFAVPDETDTESLAGTNRLGDDEEDRDITPRATPRPRMASVRSMNQGEGGEVDQHTFVNQSQRPRTSETAIKQMQSHVFNPQNRSATPPRQILGWPELRCGGEDRYEEWLAFDDNRDSGDVQGWRTLVAVEHEGLSTPSYVITSSMPKPAVRFPPSPLTGQRQGTDQYASGSPMREGYEIFSPRPPTSIFSSLGLSRHDVEDSNAEAGQLLGQSLVAGLEDAHDSYQRTMMHQLVDISSMRIWWSVQPGGSQREAMQDLLVERQGIELEFSPESSVLHLLVSRYLPPSV</sequence>
<evidence type="ECO:0000256" key="1">
    <source>
        <dbReference type="SAM" id="MobiDB-lite"/>
    </source>
</evidence>
<dbReference type="AlphaFoldDB" id="A0A428P5U3"/>
<gene>
    <name evidence="2" type="ORF">CEP51_015633</name>
</gene>
<dbReference type="EMBL" id="NKCL01000880">
    <property type="protein sequence ID" value="RSL48403.1"/>
    <property type="molecule type" value="Genomic_DNA"/>
</dbReference>
<protein>
    <submittedName>
        <fullName evidence="2">Uncharacterized protein</fullName>
    </submittedName>
</protein>
<proteinExistence type="predicted"/>